<dbReference type="Proteomes" id="UP000515800">
    <property type="component" value="Chromosome"/>
</dbReference>
<dbReference type="AlphaFoldDB" id="A0A7G9T795"/>
<reference evidence="1 2" key="1">
    <citation type="submission" date="2020-08" db="EMBL/GenBank/DDBJ databases">
        <title>Genome sequence of Weissella diestrammenae KACC 16890T.</title>
        <authorList>
            <person name="Hyun D.-W."/>
            <person name="Bae J.-W."/>
        </authorList>
    </citation>
    <scope>NUCLEOTIDE SEQUENCE [LARGE SCALE GENOMIC DNA]</scope>
    <source>
        <strain evidence="1 2">KACC 16890</strain>
    </source>
</reference>
<protein>
    <submittedName>
        <fullName evidence="1">IpaB/EvcA family protein</fullName>
    </submittedName>
</protein>
<evidence type="ECO:0000313" key="2">
    <source>
        <dbReference type="Proteomes" id="UP000515800"/>
    </source>
</evidence>
<dbReference type="RefSeq" id="WP_187529798.1">
    <property type="nucleotide sequence ID" value="NZ_CP060724.1"/>
</dbReference>
<evidence type="ECO:0000313" key="1">
    <source>
        <dbReference type="EMBL" id="QNN75970.1"/>
    </source>
</evidence>
<dbReference type="EMBL" id="CP060724">
    <property type="protein sequence ID" value="QNN75970.1"/>
    <property type="molecule type" value="Genomic_DNA"/>
</dbReference>
<organism evidence="1 2">
    <name type="scientific">Weissella diestrammenae</name>
    <dbReference type="NCBI Taxonomy" id="1162633"/>
    <lineage>
        <taxon>Bacteria</taxon>
        <taxon>Bacillati</taxon>
        <taxon>Bacillota</taxon>
        <taxon>Bacilli</taxon>
        <taxon>Lactobacillales</taxon>
        <taxon>Lactobacillaceae</taxon>
        <taxon>Weissella</taxon>
    </lineage>
</organism>
<dbReference type="KEGG" id="wdi:H9L19_03705"/>
<accession>A0A7G9T795</accession>
<gene>
    <name evidence="1" type="ORF">H9L19_03705</name>
</gene>
<sequence>MIFSKATQQLLAQLNQIYPGSVILRGQDTKSGVITANQVTTDMLGTRLMIEVNDATAPDFLATREMLMMLLTLNGYPQAYFQLITKDEAITEQLMVMSTYLYQPALHAIVYREQVKHNVLTPDVVTAYTKGVIQTLTKENDSRDEAALRLLTLIDAKVLMGAVPFDVQDLSDTFVDYYPEAWAAAELIYDQMSAEHIKDPFTVHQAITTLFKAFDAQMIAWNLPELHNQEFTTITPVISKEQAQLPVSEVFGIRHVDLLKHDSKATAFVGELKDSGQNSFVVNAPSEDPAAFFKALYALPVEELFSQLKQPFTIK</sequence>
<name>A0A7G9T795_9LACO</name>
<proteinExistence type="predicted"/>
<keyword evidence="2" id="KW-1185">Reference proteome</keyword>